<dbReference type="Proteomes" id="UP000016895">
    <property type="component" value="Chromosome 1"/>
</dbReference>
<dbReference type="OrthoDB" id="8781634at2"/>
<dbReference type="GO" id="GO:0003677">
    <property type="term" value="F:DNA binding"/>
    <property type="evidence" value="ECO:0007669"/>
    <property type="project" value="UniProtKB-UniRule"/>
</dbReference>
<evidence type="ECO:0000259" key="4">
    <source>
        <dbReference type="PROSITE" id="PS51900"/>
    </source>
</evidence>
<keyword evidence="6" id="KW-1185">Reference proteome</keyword>
<name>U4KBJ2_9VIBR</name>
<proteinExistence type="predicted"/>
<gene>
    <name evidence="5" type="ORF">VIBNI_A1601</name>
</gene>
<dbReference type="AlphaFoldDB" id="U4KBJ2"/>
<evidence type="ECO:0000313" key="5">
    <source>
        <dbReference type="EMBL" id="CCO57717.1"/>
    </source>
</evidence>
<dbReference type="SUPFAM" id="SSF56349">
    <property type="entry name" value="DNA breaking-rejoining enzymes"/>
    <property type="match status" value="1"/>
</dbReference>
<dbReference type="Gene3D" id="1.10.443.10">
    <property type="entry name" value="Intergrase catalytic core"/>
    <property type="match status" value="1"/>
</dbReference>
<dbReference type="EMBL" id="FO203526">
    <property type="protein sequence ID" value="CCO57717.1"/>
    <property type="molecule type" value="Genomic_DNA"/>
</dbReference>
<feature type="domain" description="Core-binding (CB)" evidence="4">
    <location>
        <begin position="76"/>
        <end position="162"/>
    </location>
</feature>
<dbReference type="RefSeq" id="WP_022550618.1">
    <property type="nucleotide sequence ID" value="NC_022528.1"/>
</dbReference>
<evidence type="ECO:0000256" key="1">
    <source>
        <dbReference type="ARBA" id="ARBA00022908"/>
    </source>
</evidence>
<dbReference type="GO" id="GO:0006310">
    <property type="term" value="P:DNA recombination"/>
    <property type="evidence" value="ECO:0007669"/>
    <property type="project" value="UniProtKB-KW"/>
</dbReference>
<sequence length="402" mass="46500">MVGRKRTRELTHLPKYLYRETKDGKTRYRFTLVDGSRVLLPEKFTVQEIITAANAYNAEYRPEHTLQFHHRRKPKDSFDRLLSDWLDVVEKRIISEEDLSSSILTETKSDIEKLRVDLGTVYSKSLTLAMMNDFLTRHYGDKSKEVYNKKLGRLKKIFAYLADESAIESNILLNKKSKKLNARDKEKKRLDLKLEDFKAIESAAPLFLKVAMKLSIQSTHAVKELHRIKYRIKVPKPNLCGILWFQEPINIDNTLVYGTLYIHRAKSANAKTSYVAIPVTQGIKDAVDLSRTSRLHCPYIVHRKPKQDNGISKECDHRYQVTRKTISRTFSKVRDELGLYADIDKSLRPTFHEIRGLAARLFSAAGENPRQRMAHSSDSVTKIYIDGNDVEWHEVAPVNILL</sequence>
<dbReference type="STRING" id="28173.VIBNI_A1601"/>
<keyword evidence="1" id="KW-0229">DNA integration</keyword>
<dbReference type="InterPro" id="IPR011010">
    <property type="entry name" value="DNA_brk_join_enz"/>
</dbReference>
<evidence type="ECO:0000256" key="2">
    <source>
        <dbReference type="ARBA" id="ARBA00023172"/>
    </source>
</evidence>
<accession>U4KBJ2</accession>
<evidence type="ECO:0000256" key="3">
    <source>
        <dbReference type="PROSITE-ProRule" id="PRU01248"/>
    </source>
</evidence>
<dbReference type="PROSITE" id="PS51900">
    <property type="entry name" value="CB"/>
    <property type="match status" value="1"/>
</dbReference>
<reference evidence="5 6" key="1">
    <citation type="journal article" date="2013" name="ISME J.">
        <title>Comparative genomics of pathogenic lineages of Vibrio nigripulchritudo identifies virulence-associated traits.</title>
        <authorList>
            <person name="Goudenege D."/>
            <person name="Labreuche Y."/>
            <person name="Krin E."/>
            <person name="Ansquer D."/>
            <person name="Mangenot S."/>
            <person name="Calteau A."/>
            <person name="Medigue C."/>
            <person name="Mazel D."/>
            <person name="Polz M.F."/>
            <person name="Le Roux F."/>
        </authorList>
    </citation>
    <scope>NUCLEOTIDE SEQUENCE [LARGE SCALE GENOMIC DNA]</scope>
    <source>
        <strain evidence="6">SnF1</strain>
    </source>
</reference>
<protein>
    <submittedName>
        <fullName evidence="5">Putative Integrase</fullName>
    </submittedName>
</protein>
<dbReference type="GO" id="GO:0015074">
    <property type="term" value="P:DNA integration"/>
    <property type="evidence" value="ECO:0007669"/>
    <property type="project" value="UniProtKB-KW"/>
</dbReference>
<dbReference type="InterPro" id="IPR044068">
    <property type="entry name" value="CB"/>
</dbReference>
<keyword evidence="3" id="KW-0238">DNA-binding</keyword>
<dbReference type="InterPro" id="IPR013762">
    <property type="entry name" value="Integrase-like_cat_sf"/>
</dbReference>
<keyword evidence="2" id="KW-0233">DNA recombination</keyword>
<evidence type="ECO:0000313" key="6">
    <source>
        <dbReference type="Proteomes" id="UP000016895"/>
    </source>
</evidence>
<organism evidence="5 6">
    <name type="scientific">Vibrio nigripulchritudo</name>
    <dbReference type="NCBI Taxonomy" id="28173"/>
    <lineage>
        <taxon>Bacteria</taxon>
        <taxon>Pseudomonadati</taxon>
        <taxon>Pseudomonadota</taxon>
        <taxon>Gammaproteobacteria</taxon>
        <taxon>Vibrionales</taxon>
        <taxon>Vibrionaceae</taxon>
        <taxon>Vibrio</taxon>
    </lineage>
</organism>
<dbReference type="PATRIC" id="fig|1260221.3.peg.1531"/>
<dbReference type="KEGG" id="vni:VIBNI_A1601"/>